<evidence type="ECO:0000313" key="3">
    <source>
        <dbReference type="Proteomes" id="UP000182740"/>
    </source>
</evidence>
<proteinExistence type="predicted"/>
<accession>A0A1K1T630</accession>
<evidence type="ECO:0000313" key="2">
    <source>
        <dbReference type="EMBL" id="SFW92081.1"/>
    </source>
</evidence>
<name>A0A1K1T630_9PSEU</name>
<keyword evidence="1" id="KW-0472">Membrane</keyword>
<keyword evidence="1" id="KW-1133">Transmembrane helix</keyword>
<dbReference type="EMBL" id="FPJG01000006">
    <property type="protein sequence ID" value="SFW92081.1"/>
    <property type="molecule type" value="Genomic_DNA"/>
</dbReference>
<dbReference type="AlphaFoldDB" id="A0A1K1T630"/>
<evidence type="ECO:0000256" key="1">
    <source>
        <dbReference type="SAM" id="Phobius"/>
    </source>
</evidence>
<organism evidence="2 3">
    <name type="scientific">Amycolatopsis australiensis</name>
    <dbReference type="NCBI Taxonomy" id="546364"/>
    <lineage>
        <taxon>Bacteria</taxon>
        <taxon>Bacillati</taxon>
        <taxon>Actinomycetota</taxon>
        <taxon>Actinomycetes</taxon>
        <taxon>Pseudonocardiales</taxon>
        <taxon>Pseudonocardiaceae</taxon>
        <taxon>Amycolatopsis</taxon>
    </lineage>
</organism>
<feature type="transmembrane region" description="Helical" evidence="1">
    <location>
        <begin position="20"/>
        <end position="38"/>
    </location>
</feature>
<sequence length="39" mass="4053">MLPVVRRPLSVHSEVKVRLVLLATVVGAAAAAITWLGAS</sequence>
<reference evidence="3" key="1">
    <citation type="submission" date="2016-11" db="EMBL/GenBank/DDBJ databases">
        <authorList>
            <person name="Varghese N."/>
            <person name="Submissions S."/>
        </authorList>
    </citation>
    <scope>NUCLEOTIDE SEQUENCE [LARGE SCALE GENOMIC DNA]</scope>
    <source>
        <strain evidence="3">DSM 44671</strain>
    </source>
</reference>
<keyword evidence="1" id="KW-0812">Transmembrane</keyword>
<dbReference type="Proteomes" id="UP000182740">
    <property type="component" value="Unassembled WGS sequence"/>
</dbReference>
<keyword evidence="3" id="KW-1185">Reference proteome</keyword>
<gene>
    <name evidence="2" type="ORF">SAMN04489730_8373</name>
</gene>
<protein>
    <submittedName>
        <fullName evidence="2">Uncharacterized protein</fullName>
    </submittedName>
</protein>